<proteinExistence type="predicted"/>
<accession>A0A2T0SQP7</accession>
<dbReference type="GO" id="GO:0016020">
    <property type="term" value="C:membrane"/>
    <property type="evidence" value="ECO:0007669"/>
    <property type="project" value="TreeGrafter"/>
</dbReference>
<dbReference type="Pfam" id="PF00561">
    <property type="entry name" value="Abhydrolase_1"/>
    <property type="match status" value="1"/>
</dbReference>
<dbReference type="EMBL" id="PVTF01000013">
    <property type="protein sequence ID" value="PRY35726.1"/>
    <property type="molecule type" value="Genomic_DNA"/>
</dbReference>
<dbReference type="PANTHER" id="PTHR43798">
    <property type="entry name" value="MONOACYLGLYCEROL LIPASE"/>
    <property type="match status" value="1"/>
</dbReference>
<dbReference type="SUPFAM" id="SSF53474">
    <property type="entry name" value="alpha/beta-Hydrolases"/>
    <property type="match status" value="1"/>
</dbReference>
<dbReference type="GO" id="GO:0047372">
    <property type="term" value="F:monoacylglycerol lipase activity"/>
    <property type="evidence" value="ECO:0007669"/>
    <property type="project" value="TreeGrafter"/>
</dbReference>
<protein>
    <submittedName>
        <fullName evidence="3">Pimeloyl-ACP methyl ester carboxylesterase</fullName>
    </submittedName>
</protein>
<name>A0A2T0SQP7_9PSEU</name>
<feature type="domain" description="AB hydrolase-1" evidence="2">
    <location>
        <begin position="36"/>
        <end position="276"/>
    </location>
</feature>
<dbReference type="PANTHER" id="PTHR43798:SF33">
    <property type="entry name" value="HYDROLASE, PUTATIVE (AFU_ORTHOLOGUE AFUA_2G14860)-RELATED"/>
    <property type="match status" value="1"/>
</dbReference>
<feature type="compositionally biased region" description="Low complexity" evidence="1">
    <location>
        <begin position="12"/>
        <end position="21"/>
    </location>
</feature>
<evidence type="ECO:0000259" key="2">
    <source>
        <dbReference type="Pfam" id="PF00561"/>
    </source>
</evidence>
<dbReference type="InterPro" id="IPR050266">
    <property type="entry name" value="AB_hydrolase_sf"/>
</dbReference>
<dbReference type="InterPro" id="IPR029058">
    <property type="entry name" value="AB_hydrolase_fold"/>
</dbReference>
<dbReference type="PRINTS" id="PR00412">
    <property type="entry name" value="EPOXHYDRLASE"/>
</dbReference>
<gene>
    <name evidence="3" type="ORF">CLV43_113153</name>
</gene>
<keyword evidence="4" id="KW-1185">Reference proteome</keyword>
<feature type="region of interest" description="Disordered" evidence="1">
    <location>
        <begin position="1"/>
        <end position="21"/>
    </location>
</feature>
<dbReference type="OrthoDB" id="334507at2"/>
<reference evidence="3 4" key="1">
    <citation type="submission" date="2018-03" db="EMBL/GenBank/DDBJ databases">
        <title>Genomic Encyclopedia of Archaeal and Bacterial Type Strains, Phase II (KMG-II): from individual species to whole genera.</title>
        <authorList>
            <person name="Goeker M."/>
        </authorList>
    </citation>
    <scope>NUCLEOTIDE SEQUENCE [LARGE SCALE GENOMIC DNA]</scope>
    <source>
        <strain evidence="3 4">DSM 44720</strain>
    </source>
</reference>
<dbReference type="Proteomes" id="UP000239494">
    <property type="component" value="Unassembled WGS sequence"/>
</dbReference>
<dbReference type="InterPro" id="IPR000639">
    <property type="entry name" value="Epox_hydrolase-like"/>
</dbReference>
<evidence type="ECO:0000313" key="4">
    <source>
        <dbReference type="Proteomes" id="UP000239494"/>
    </source>
</evidence>
<organism evidence="3 4">
    <name type="scientific">Umezawaea tangerina</name>
    <dbReference type="NCBI Taxonomy" id="84725"/>
    <lineage>
        <taxon>Bacteria</taxon>
        <taxon>Bacillati</taxon>
        <taxon>Actinomycetota</taxon>
        <taxon>Actinomycetes</taxon>
        <taxon>Pseudonocardiales</taxon>
        <taxon>Pseudonocardiaceae</taxon>
        <taxon>Umezawaea</taxon>
    </lineage>
</organism>
<comment type="caution">
    <text evidence="3">The sequence shown here is derived from an EMBL/GenBank/DDBJ whole genome shotgun (WGS) entry which is preliminary data.</text>
</comment>
<sequence>MTDRLETWHGSGTTTRVPVRGTPRGVFTRVTGTGSPLVLLHGFPASSFEWAGVEPPLARRHTVVAFDFLGFGASDKPRGHRYSVFEQADLAQRVIGSLGAAGVTLVAYDYGAIVATELLARELPFAVRRCVFLNAGLYADQYRPRLAQRAMLVPGVGPLLARAFTEPVFVRSWSRIFSPEHPLDPDLARLHHRALHAGDPEPGLAARLLDYIPERAAHRDRLERALADTAVPLSFLWGMRDPVSGPLVAREIRRRDPGADLVEYPDLGHCPHVEDPARVAADILARTDRDGQETAAGVAK</sequence>
<dbReference type="InterPro" id="IPR000073">
    <property type="entry name" value="AB_hydrolase_1"/>
</dbReference>
<evidence type="ECO:0000256" key="1">
    <source>
        <dbReference type="SAM" id="MobiDB-lite"/>
    </source>
</evidence>
<dbReference type="AlphaFoldDB" id="A0A2T0SQP7"/>
<evidence type="ECO:0000313" key="3">
    <source>
        <dbReference type="EMBL" id="PRY35726.1"/>
    </source>
</evidence>
<dbReference type="Gene3D" id="3.40.50.1820">
    <property type="entry name" value="alpha/beta hydrolase"/>
    <property type="match status" value="1"/>
</dbReference>
<dbReference type="GO" id="GO:0046464">
    <property type="term" value="P:acylglycerol catabolic process"/>
    <property type="evidence" value="ECO:0007669"/>
    <property type="project" value="TreeGrafter"/>
</dbReference>
<dbReference type="RefSeq" id="WP_106193285.1">
    <property type="nucleotide sequence ID" value="NZ_PVTF01000013.1"/>
</dbReference>